<dbReference type="InterPro" id="IPR041700">
    <property type="entry name" value="OMP_b-brl_3"/>
</dbReference>
<evidence type="ECO:0000259" key="4">
    <source>
        <dbReference type="Pfam" id="PF07715"/>
    </source>
</evidence>
<name>A0ABR7YNG0_9SPHI</name>
<keyword evidence="3" id="KW-0998">Cell outer membrane</keyword>
<dbReference type="SUPFAM" id="SSF56935">
    <property type="entry name" value="Porins"/>
    <property type="match status" value="1"/>
</dbReference>
<dbReference type="InterPro" id="IPR037066">
    <property type="entry name" value="Plug_dom_sf"/>
</dbReference>
<keyword evidence="2" id="KW-0472">Membrane</keyword>
<sequence length="833" mass="94602">MISTRNFKLIFSIIFCPLFLFAQQGKIEAIVIDEETNDPIIGASASLLQQSNQSYIQGAQSDVQGKLVFSDVDFGTYTIRISYVGKENVLIENVRVASPKPVQLAQVFMMDDGTLIEEVVVEGRVPEMRLGIDKKVFDVSQSLISVGGSASELLENVPTLDVDADGNVSLRGSSSVKILIDGRESAMAGSDINALLQSLPANSIDKVELITNPSAKYDAEGQSGIINIILKKNVRTGLNGSVTASGGSYDNYNAGIDLNYRDRKFNFFGGYNYAHRNRPGDGFNDNTELIDGVIQENSARTISTSKNNRKGKNHTFRFGTDWYAASKTTFSLGANVSVRDNDRRSDIDYRYFNVPDLGESAFRVSQQYEEDLGVDITFDFKQELKREGEEITANITYGNDTEDGTNDFYQTYANGRAPFERQNVTSEAGKNWNFQLDYVLPFAEDHKFEAGYRTIVRNSEDSQWSEVLDTLTNQFMPDYSVSNNFDLTNSVHALYANYQRKLTEKLGVQVGVRGEQTYLKSTYHNLDPDLPEDRRTDDGRQNFFRLYPSAFLSYEVGNSGDKVQLSYTRRVQRPGGWQVNPFINVNDEINYRQGNPNLLPEDIHSFELSFAKFYDKWNFISSAYYRRSSDMMSPFLRDPEEIADIVGDRSNVTYSRWENVSKQDAMGLELISKVNFLRWWDATANVNLFYDKTMPYAEFNTGDVENFSWNGNINTNVKFTKSTTLQARGFYRAPRKWVQGRMKSMAGLDVAVRQDVLAGKGSLMFNVRDVFNTRRFRMENNLPTQFIQMENRWMRRMFSLSFTYRFGIQDLTKKREDRGAGDNGMDEGMQGGF</sequence>
<dbReference type="Gene3D" id="2.40.170.20">
    <property type="entry name" value="TonB-dependent receptor, beta-barrel domain"/>
    <property type="match status" value="1"/>
</dbReference>
<dbReference type="EMBL" id="JACOIK010000005">
    <property type="protein sequence ID" value="MBD1432751.1"/>
    <property type="molecule type" value="Genomic_DNA"/>
</dbReference>
<dbReference type="InterPro" id="IPR036942">
    <property type="entry name" value="Beta-barrel_TonB_sf"/>
</dbReference>
<dbReference type="InterPro" id="IPR008969">
    <property type="entry name" value="CarboxyPept-like_regulatory"/>
</dbReference>
<feature type="domain" description="TonB-dependent receptor plug" evidence="4">
    <location>
        <begin position="149"/>
        <end position="224"/>
    </location>
</feature>
<accession>A0ABR7YNG0</accession>
<keyword evidence="7" id="KW-1185">Reference proteome</keyword>
<dbReference type="RefSeq" id="WP_190993750.1">
    <property type="nucleotide sequence ID" value="NZ_JACOIK010000005.1"/>
</dbReference>
<feature type="domain" description="Outer membrane protein beta-barrel" evidence="5">
    <location>
        <begin position="383"/>
        <end position="804"/>
    </location>
</feature>
<dbReference type="Proteomes" id="UP000602759">
    <property type="component" value="Unassembled WGS sequence"/>
</dbReference>
<dbReference type="Pfam" id="PF07715">
    <property type="entry name" value="Plug"/>
    <property type="match status" value="1"/>
</dbReference>
<organism evidence="6 7">
    <name type="scientific">Sphingobacterium micropteri</name>
    <dbReference type="NCBI Taxonomy" id="2763501"/>
    <lineage>
        <taxon>Bacteria</taxon>
        <taxon>Pseudomonadati</taxon>
        <taxon>Bacteroidota</taxon>
        <taxon>Sphingobacteriia</taxon>
        <taxon>Sphingobacteriales</taxon>
        <taxon>Sphingobacteriaceae</taxon>
        <taxon>Sphingobacterium</taxon>
    </lineage>
</organism>
<evidence type="ECO:0000313" key="6">
    <source>
        <dbReference type="EMBL" id="MBD1432751.1"/>
    </source>
</evidence>
<evidence type="ECO:0000313" key="7">
    <source>
        <dbReference type="Proteomes" id="UP000602759"/>
    </source>
</evidence>
<dbReference type="Gene3D" id="2.170.130.10">
    <property type="entry name" value="TonB-dependent receptor, plug domain"/>
    <property type="match status" value="1"/>
</dbReference>
<keyword evidence="6" id="KW-0675">Receptor</keyword>
<dbReference type="Pfam" id="PF13715">
    <property type="entry name" value="CarbopepD_reg_2"/>
    <property type="match status" value="1"/>
</dbReference>
<dbReference type="Pfam" id="PF14905">
    <property type="entry name" value="OMP_b-brl_3"/>
    <property type="match status" value="1"/>
</dbReference>
<protein>
    <submittedName>
        <fullName evidence="6">TonB-dependent receptor</fullName>
    </submittedName>
</protein>
<dbReference type="PANTHER" id="PTHR40980:SF4">
    <property type="entry name" value="TONB-DEPENDENT RECEPTOR-LIKE BETA-BARREL DOMAIN-CONTAINING PROTEIN"/>
    <property type="match status" value="1"/>
</dbReference>
<evidence type="ECO:0000256" key="3">
    <source>
        <dbReference type="ARBA" id="ARBA00023237"/>
    </source>
</evidence>
<evidence type="ECO:0000256" key="2">
    <source>
        <dbReference type="ARBA" id="ARBA00023136"/>
    </source>
</evidence>
<evidence type="ECO:0000256" key="1">
    <source>
        <dbReference type="ARBA" id="ARBA00004442"/>
    </source>
</evidence>
<proteinExistence type="predicted"/>
<comment type="subcellular location">
    <subcellularLocation>
        <location evidence="1">Cell outer membrane</location>
    </subcellularLocation>
</comment>
<evidence type="ECO:0000259" key="5">
    <source>
        <dbReference type="Pfam" id="PF14905"/>
    </source>
</evidence>
<dbReference type="InterPro" id="IPR012910">
    <property type="entry name" value="Plug_dom"/>
</dbReference>
<dbReference type="PANTHER" id="PTHR40980">
    <property type="entry name" value="PLUG DOMAIN-CONTAINING PROTEIN"/>
    <property type="match status" value="1"/>
</dbReference>
<dbReference type="SUPFAM" id="SSF49464">
    <property type="entry name" value="Carboxypeptidase regulatory domain-like"/>
    <property type="match status" value="1"/>
</dbReference>
<reference evidence="6 7" key="1">
    <citation type="submission" date="2020-08" db="EMBL/GenBank/DDBJ databases">
        <title>Sphingobacterium sp. DN00404 isolated from aquaculture water.</title>
        <authorList>
            <person name="Zhang M."/>
        </authorList>
    </citation>
    <scope>NUCLEOTIDE SEQUENCE [LARGE SCALE GENOMIC DNA]</scope>
    <source>
        <strain evidence="6 7">DN00404</strain>
    </source>
</reference>
<gene>
    <name evidence="6" type="ORF">H8B06_07945</name>
</gene>
<comment type="caution">
    <text evidence="6">The sequence shown here is derived from an EMBL/GenBank/DDBJ whole genome shotgun (WGS) entry which is preliminary data.</text>
</comment>